<dbReference type="InterPro" id="IPR000477">
    <property type="entry name" value="RT_dom"/>
</dbReference>
<reference evidence="4" key="1">
    <citation type="submission" date="2017-02" db="UniProtKB">
        <authorList>
            <consortium name="WormBaseParasite"/>
        </authorList>
    </citation>
    <scope>IDENTIFICATION</scope>
</reference>
<name>A0A0N4WBP8_HAEPC</name>
<dbReference type="PANTHER" id="PTHR19446">
    <property type="entry name" value="REVERSE TRANSCRIPTASES"/>
    <property type="match status" value="1"/>
</dbReference>
<evidence type="ECO:0000313" key="2">
    <source>
        <dbReference type="EMBL" id="VDO33233.1"/>
    </source>
</evidence>
<reference evidence="2 3" key="2">
    <citation type="submission" date="2018-11" db="EMBL/GenBank/DDBJ databases">
        <authorList>
            <consortium name="Pathogen Informatics"/>
        </authorList>
    </citation>
    <scope>NUCLEOTIDE SEQUENCE [LARGE SCALE GENOMIC DNA]</scope>
    <source>
        <strain evidence="2 3">MHpl1</strain>
    </source>
</reference>
<sequence>MKILERIVDSRIRDIVEFVTNQCGFVAGRSTNDAIHPTSLLLKKHREKRRPVHLAFLDLEKAFDPIPRDVMWYALRQHGVPEELIEWVRILYTSPMRRVHTAAGT</sequence>
<evidence type="ECO:0000313" key="3">
    <source>
        <dbReference type="Proteomes" id="UP000268014"/>
    </source>
</evidence>
<protein>
    <submittedName>
        <fullName evidence="4">Reverse transcriptase domain-containing protein</fullName>
    </submittedName>
</protein>
<feature type="domain" description="Reverse transcriptase" evidence="1">
    <location>
        <begin position="2"/>
        <end position="92"/>
    </location>
</feature>
<dbReference type="EMBL" id="UZAF01016742">
    <property type="protein sequence ID" value="VDO33233.1"/>
    <property type="molecule type" value="Genomic_DNA"/>
</dbReference>
<evidence type="ECO:0000313" key="4">
    <source>
        <dbReference type="WBParaSite" id="HPLM_0000788401-mRNA-1"/>
    </source>
</evidence>
<dbReference type="Pfam" id="PF00078">
    <property type="entry name" value="RVT_1"/>
    <property type="match status" value="1"/>
</dbReference>
<dbReference type="WBParaSite" id="HPLM_0000788401-mRNA-1">
    <property type="protein sequence ID" value="HPLM_0000788401-mRNA-1"/>
    <property type="gene ID" value="HPLM_0000788401"/>
</dbReference>
<dbReference type="OMA" id="STNDAIH"/>
<proteinExistence type="predicted"/>
<keyword evidence="3" id="KW-1185">Reference proteome</keyword>
<dbReference type="STRING" id="6290.A0A0N4WBP8"/>
<dbReference type="AlphaFoldDB" id="A0A0N4WBP8"/>
<accession>A0A0N4WBP8</accession>
<evidence type="ECO:0000259" key="1">
    <source>
        <dbReference type="Pfam" id="PF00078"/>
    </source>
</evidence>
<organism evidence="4">
    <name type="scientific">Haemonchus placei</name>
    <name type="common">Barber's pole worm</name>
    <dbReference type="NCBI Taxonomy" id="6290"/>
    <lineage>
        <taxon>Eukaryota</taxon>
        <taxon>Metazoa</taxon>
        <taxon>Ecdysozoa</taxon>
        <taxon>Nematoda</taxon>
        <taxon>Chromadorea</taxon>
        <taxon>Rhabditida</taxon>
        <taxon>Rhabditina</taxon>
        <taxon>Rhabditomorpha</taxon>
        <taxon>Strongyloidea</taxon>
        <taxon>Trichostrongylidae</taxon>
        <taxon>Haemonchus</taxon>
    </lineage>
</organism>
<dbReference type="Proteomes" id="UP000268014">
    <property type="component" value="Unassembled WGS sequence"/>
</dbReference>
<gene>
    <name evidence="2" type="ORF">HPLM_LOCUS7876</name>
</gene>
<dbReference type="OrthoDB" id="5836144at2759"/>